<dbReference type="Gene3D" id="3.80.20.20">
    <property type="entry name" value="Receptor L-domain"/>
    <property type="match status" value="1"/>
</dbReference>
<sequence>MVLHGVGTIAIAAAFVLITGCGPELIDGQEIPDSCLSESSESVDCDLESFGENDDQRTIYYRSVSDLERACEQRCSRTTRSLHFSKMEGLTTLQGFHFVQEMPGFGVRSLRDVEVIDLFHGVDSMTGFFIKENPELEIIEPLASLEILEYGANFEDNPKIKDLRALSNVRQIGEIGGEYEPGLKLSNNSSLVDMTGLEKVEVIGGRFQIRDQYKLESMRGLDSLGEVETLAIVNSDDDPEYVKLNSLAGLESLRRIHGALVIQNAPNLRRCEAEALVAQLEEPPEEVILVNLSDEPCD</sequence>
<dbReference type="InterPro" id="IPR051648">
    <property type="entry name" value="CWI-Assembly_Regulator"/>
</dbReference>
<comment type="caution">
    <text evidence="6">The sequence shown here is derived from an EMBL/GenBank/DDBJ whole genome shotgun (WGS) entry which is preliminary data.</text>
</comment>
<gene>
    <name evidence="6" type="ORF">EA187_20130</name>
</gene>
<protein>
    <recommendedName>
        <fullName evidence="8">Receptor L-domain domain-containing protein</fullName>
    </recommendedName>
</protein>
<dbReference type="EMBL" id="SADD01000031">
    <property type="protein sequence ID" value="RVU40394.1"/>
    <property type="molecule type" value="Genomic_DNA"/>
</dbReference>
<evidence type="ECO:0000313" key="6">
    <source>
        <dbReference type="EMBL" id="RVU40394.1"/>
    </source>
</evidence>
<name>A0ABY0CML2_9DELT</name>
<evidence type="ECO:0000256" key="1">
    <source>
        <dbReference type="ARBA" id="ARBA00004191"/>
    </source>
</evidence>
<keyword evidence="3" id="KW-0964">Secreted</keyword>
<dbReference type="PANTHER" id="PTHR31018:SF3">
    <property type="entry name" value="RECEPTOR PROTEIN-TYROSINE KINASE"/>
    <property type="match status" value="1"/>
</dbReference>
<dbReference type="Proteomes" id="UP000282926">
    <property type="component" value="Unassembled WGS sequence"/>
</dbReference>
<comment type="subcellular location">
    <subcellularLocation>
        <location evidence="1">Secreted</location>
        <location evidence="1">Cell wall</location>
    </subcellularLocation>
</comment>
<evidence type="ECO:0000256" key="4">
    <source>
        <dbReference type="ARBA" id="ARBA00022729"/>
    </source>
</evidence>
<keyword evidence="4" id="KW-0732">Signal</keyword>
<evidence type="ECO:0000256" key="3">
    <source>
        <dbReference type="ARBA" id="ARBA00022525"/>
    </source>
</evidence>
<organism evidence="6 7">
    <name type="scientific">Lujinxingia sediminis</name>
    <dbReference type="NCBI Taxonomy" id="2480984"/>
    <lineage>
        <taxon>Bacteria</taxon>
        <taxon>Deltaproteobacteria</taxon>
        <taxon>Bradymonadales</taxon>
        <taxon>Lujinxingiaceae</taxon>
        <taxon>Lujinxingia</taxon>
    </lineage>
</organism>
<reference evidence="6 7" key="1">
    <citation type="submission" date="2019-01" db="EMBL/GenBank/DDBJ databases">
        <title>Lujinxingia litoralis gen. nov., sp. nov. and Lujinxingia sediminis gen. nov., sp. nov., new members in the order Bradymonadales, isolated from coastal sediment.</title>
        <authorList>
            <person name="Li C.-M."/>
        </authorList>
    </citation>
    <scope>NUCLEOTIDE SEQUENCE [LARGE SCALE GENOMIC DNA]</scope>
    <source>
        <strain evidence="6 7">SEH01</strain>
    </source>
</reference>
<keyword evidence="5" id="KW-0325">Glycoprotein</keyword>
<evidence type="ECO:0008006" key="8">
    <source>
        <dbReference type="Google" id="ProtNLM"/>
    </source>
</evidence>
<dbReference type="PANTHER" id="PTHR31018">
    <property type="entry name" value="SPORULATION-SPECIFIC PROTEIN-RELATED"/>
    <property type="match status" value="1"/>
</dbReference>
<proteinExistence type="predicted"/>
<dbReference type="InterPro" id="IPR036941">
    <property type="entry name" value="Rcpt_L-dom_sf"/>
</dbReference>
<keyword evidence="7" id="KW-1185">Reference proteome</keyword>
<dbReference type="SUPFAM" id="SSF52058">
    <property type="entry name" value="L domain-like"/>
    <property type="match status" value="1"/>
</dbReference>
<dbReference type="RefSeq" id="WP_127781475.1">
    <property type="nucleotide sequence ID" value="NZ_SADD01000031.1"/>
</dbReference>
<accession>A0ABY0CML2</accession>
<keyword evidence="2" id="KW-0134">Cell wall</keyword>
<evidence type="ECO:0000313" key="7">
    <source>
        <dbReference type="Proteomes" id="UP000282926"/>
    </source>
</evidence>
<evidence type="ECO:0000256" key="5">
    <source>
        <dbReference type="ARBA" id="ARBA00023180"/>
    </source>
</evidence>
<evidence type="ECO:0000256" key="2">
    <source>
        <dbReference type="ARBA" id="ARBA00022512"/>
    </source>
</evidence>